<feature type="region of interest" description="Disordered" evidence="1">
    <location>
        <begin position="1"/>
        <end position="49"/>
    </location>
</feature>
<feature type="compositionally biased region" description="Basic and acidic residues" evidence="1">
    <location>
        <begin position="27"/>
        <end position="37"/>
    </location>
</feature>
<dbReference type="EMBL" id="MJEQ01000181">
    <property type="protein sequence ID" value="OIT38687.1"/>
    <property type="molecule type" value="Genomic_DNA"/>
</dbReference>
<evidence type="ECO:0000313" key="2">
    <source>
        <dbReference type="EMBL" id="OIT38687.1"/>
    </source>
</evidence>
<evidence type="ECO:0000313" key="3">
    <source>
        <dbReference type="Proteomes" id="UP000187609"/>
    </source>
</evidence>
<proteinExistence type="predicted"/>
<organism evidence="2 3">
    <name type="scientific">Nicotiana attenuata</name>
    <name type="common">Coyote tobacco</name>
    <dbReference type="NCBI Taxonomy" id="49451"/>
    <lineage>
        <taxon>Eukaryota</taxon>
        <taxon>Viridiplantae</taxon>
        <taxon>Streptophyta</taxon>
        <taxon>Embryophyta</taxon>
        <taxon>Tracheophyta</taxon>
        <taxon>Spermatophyta</taxon>
        <taxon>Magnoliopsida</taxon>
        <taxon>eudicotyledons</taxon>
        <taxon>Gunneridae</taxon>
        <taxon>Pentapetalae</taxon>
        <taxon>asterids</taxon>
        <taxon>lamiids</taxon>
        <taxon>Solanales</taxon>
        <taxon>Solanaceae</taxon>
        <taxon>Nicotianoideae</taxon>
        <taxon>Nicotianeae</taxon>
        <taxon>Nicotiana</taxon>
    </lineage>
</organism>
<name>A0A314LC43_NICAT</name>
<dbReference type="Gramene" id="OIT38687">
    <property type="protein sequence ID" value="OIT38687"/>
    <property type="gene ID" value="A4A49_11154"/>
</dbReference>
<protein>
    <submittedName>
        <fullName evidence="2">Uncharacterized protein</fullName>
    </submittedName>
</protein>
<comment type="caution">
    <text evidence="2">The sequence shown here is derived from an EMBL/GenBank/DDBJ whole genome shotgun (WGS) entry which is preliminary data.</text>
</comment>
<keyword evidence="3" id="KW-1185">Reference proteome</keyword>
<dbReference type="Proteomes" id="UP000187609">
    <property type="component" value="Unassembled WGS sequence"/>
</dbReference>
<dbReference type="AlphaFoldDB" id="A0A314LC43"/>
<gene>
    <name evidence="2" type="ORF">A4A49_11154</name>
</gene>
<sequence>MKESESYIEPSHKKTTLITGPRWKPRQNHDPDLEARRKPQATTSDELRTRRKIRITPKLAATRISRLLFHFVSSFYVVYSVSFPNFQKSVHLCPCVRVFRRWKDGKVRGKNGNEARTTVDGGDGYGDGVIWVQRWSVQFKKKKPAAMAVLD</sequence>
<accession>A0A314LC43</accession>
<evidence type="ECO:0000256" key="1">
    <source>
        <dbReference type="SAM" id="MobiDB-lite"/>
    </source>
</evidence>
<reference evidence="2" key="1">
    <citation type="submission" date="2016-11" db="EMBL/GenBank/DDBJ databases">
        <title>The genome of Nicotiana attenuata.</title>
        <authorList>
            <person name="Xu S."/>
            <person name="Brockmoeller T."/>
            <person name="Gaquerel E."/>
            <person name="Navarro A."/>
            <person name="Kuhl H."/>
            <person name="Gase K."/>
            <person name="Ling Z."/>
            <person name="Zhou W."/>
            <person name="Kreitzer C."/>
            <person name="Stanke M."/>
            <person name="Tang H."/>
            <person name="Lyons E."/>
            <person name="Pandey P."/>
            <person name="Pandey S.P."/>
            <person name="Timmermann B."/>
            <person name="Baldwin I.T."/>
        </authorList>
    </citation>
    <scope>NUCLEOTIDE SEQUENCE [LARGE SCALE GENOMIC DNA]</scope>
    <source>
        <strain evidence="2">UT</strain>
    </source>
</reference>